<dbReference type="InterPro" id="IPR050074">
    <property type="entry name" value="DHO_dehydrogenase"/>
</dbReference>
<dbReference type="GO" id="GO:0004152">
    <property type="term" value="F:dihydroorotate dehydrogenase activity"/>
    <property type="evidence" value="ECO:0007669"/>
    <property type="project" value="InterPro"/>
</dbReference>
<reference evidence="11" key="1">
    <citation type="submission" date="2013-08" db="EMBL/GenBank/DDBJ databases">
        <authorList>
            <person name="Mendez C."/>
            <person name="Richter M."/>
            <person name="Ferrer M."/>
            <person name="Sanchez J."/>
        </authorList>
    </citation>
    <scope>NUCLEOTIDE SEQUENCE</scope>
</reference>
<dbReference type="PANTHER" id="PTHR48109">
    <property type="entry name" value="DIHYDROOROTATE DEHYDROGENASE (QUINONE), MITOCHONDRIAL-RELATED"/>
    <property type="match status" value="1"/>
</dbReference>
<keyword evidence="5" id="KW-0963">Cytoplasm</keyword>
<evidence type="ECO:0000256" key="8">
    <source>
        <dbReference type="ARBA" id="ARBA00022975"/>
    </source>
</evidence>
<dbReference type="PROSITE" id="PS00911">
    <property type="entry name" value="DHODEHASE_1"/>
    <property type="match status" value="1"/>
</dbReference>
<dbReference type="PROSITE" id="PS00912">
    <property type="entry name" value="DHODEHASE_2"/>
    <property type="match status" value="1"/>
</dbReference>
<feature type="domain" description="Dihydroorotate dehydrogenase catalytic" evidence="10">
    <location>
        <begin position="10"/>
        <end position="285"/>
    </location>
</feature>
<evidence type="ECO:0000313" key="11">
    <source>
        <dbReference type="EMBL" id="EQD52929.1"/>
    </source>
</evidence>
<sequence length="297" mass="30509">MAEGSYRLGSLTLRNPVLLASGIWGESGRSMAEAYRAGAGAVVSKSIGTLPRAGYPNPTVEVLGPWGMLNAMGLPNPGMERYPEEIAEARALGTPIVGSLFGKDADEFASLARSMASTGVVALELNLSCPHAKGYGSELGQDPEAVREVVRAVKGTVSLPVWAKITPNTHDPAGLAEAAESAGADAITAINTVRALAIDPTLARPVLAHGTGGLSGPALKPIGLACVWSIFERVRIPIVGVGGIVTGDDAYEYVLAGARAIEVGTAVSTHGVSVLGSVARGLEERVRRGGFPDLDHA</sequence>
<organism evidence="11">
    <name type="scientific">mine drainage metagenome</name>
    <dbReference type="NCBI Taxonomy" id="410659"/>
    <lineage>
        <taxon>unclassified sequences</taxon>
        <taxon>metagenomes</taxon>
        <taxon>ecological metagenomes</taxon>
    </lineage>
</organism>
<comment type="similarity">
    <text evidence="4">Belongs to the dihydroorotate dehydrogenase family. Type 1 subfamily.</text>
</comment>
<protein>
    <submittedName>
        <fullName evidence="11">Dihydroorotate dehydrogenase family protein</fullName>
    </submittedName>
</protein>
<comment type="subcellular location">
    <subcellularLocation>
        <location evidence="2">Cytoplasm</location>
    </subcellularLocation>
</comment>
<dbReference type="CDD" id="cd04740">
    <property type="entry name" value="DHOD_1B_like"/>
    <property type="match status" value="1"/>
</dbReference>
<evidence type="ECO:0000256" key="2">
    <source>
        <dbReference type="ARBA" id="ARBA00004496"/>
    </source>
</evidence>
<dbReference type="UniPathway" id="UPA00070"/>
<proteinExistence type="inferred from homology"/>
<evidence type="ECO:0000256" key="3">
    <source>
        <dbReference type="ARBA" id="ARBA00004725"/>
    </source>
</evidence>
<dbReference type="NCBIfam" id="NF005574">
    <property type="entry name" value="PRK07259.1"/>
    <property type="match status" value="1"/>
</dbReference>
<comment type="cofactor">
    <cofactor evidence="1">
        <name>FMN</name>
        <dbReference type="ChEBI" id="CHEBI:58210"/>
    </cofactor>
</comment>
<keyword evidence="9" id="KW-0560">Oxidoreductase</keyword>
<evidence type="ECO:0000256" key="7">
    <source>
        <dbReference type="ARBA" id="ARBA00022643"/>
    </source>
</evidence>
<dbReference type="Pfam" id="PF01180">
    <property type="entry name" value="DHO_dh"/>
    <property type="match status" value="1"/>
</dbReference>
<dbReference type="Gene3D" id="2.30.26.10">
    <property type="entry name" value="Dihydroorotate Dehydrogenase A, chain A, domain 2"/>
    <property type="match status" value="1"/>
</dbReference>
<dbReference type="GO" id="GO:0044205">
    <property type="term" value="P:'de novo' UMP biosynthetic process"/>
    <property type="evidence" value="ECO:0007669"/>
    <property type="project" value="UniProtKB-UniPathway"/>
</dbReference>
<dbReference type="InterPro" id="IPR013785">
    <property type="entry name" value="Aldolase_TIM"/>
</dbReference>
<gene>
    <name evidence="11" type="ORF">B1B_10487</name>
</gene>
<dbReference type="InterPro" id="IPR024920">
    <property type="entry name" value="Dihydroorotate_DH_1"/>
</dbReference>
<dbReference type="GO" id="GO:0005737">
    <property type="term" value="C:cytoplasm"/>
    <property type="evidence" value="ECO:0007669"/>
    <property type="project" value="UniProtKB-SubCell"/>
</dbReference>
<dbReference type="InterPro" id="IPR012135">
    <property type="entry name" value="Dihydroorotate_DH_1_2"/>
</dbReference>
<dbReference type="Gene3D" id="3.20.20.70">
    <property type="entry name" value="Aldolase class I"/>
    <property type="match status" value="1"/>
</dbReference>
<comment type="caution">
    <text evidence="11">The sequence shown here is derived from an EMBL/GenBank/DDBJ whole genome shotgun (WGS) entry which is preliminary data.</text>
</comment>
<dbReference type="InterPro" id="IPR001295">
    <property type="entry name" value="Dihydroorotate_DH_CS"/>
</dbReference>
<dbReference type="EMBL" id="AUZY01006871">
    <property type="protein sequence ID" value="EQD52929.1"/>
    <property type="molecule type" value="Genomic_DNA"/>
</dbReference>
<accession>T1BII6</accession>
<evidence type="ECO:0000256" key="6">
    <source>
        <dbReference type="ARBA" id="ARBA00022630"/>
    </source>
</evidence>
<dbReference type="InterPro" id="IPR033888">
    <property type="entry name" value="DHOD_1B"/>
</dbReference>
<dbReference type="InterPro" id="IPR023359">
    <property type="entry name" value="Dihydro_DH_chainA_dom2"/>
</dbReference>
<evidence type="ECO:0000259" key="10">
    <source>
        <dbReference type="Pfam" id="PF01180"/>
    </source>
</evidence>
<feature type="non-terminal residue" evidence="11">
    <location>
        <position position="297"/>
    </location>
</feature>
<evidence type="ECO:0000256" key="5">
    <source>
        <dbReference type="ARBA" id="ARBA00022490"/>
    </source>
</evidence>
<evidence type="ECO:0000256" key="9">
    <source>
        <dbReference type="ARBA" id="ARBA00023002"/>
    </source>
</evidence>
<dbReference type="InterPro" id="IPR005720">
    <property type="entry name" value="Dihydroorotate_DH_cat"/>
</dbReference>
<reference evidence="11" key="2">
    <citation type="journal article" date="2014" name="ISME J.">
        <title>Microbial stratification in low pH oxic and suboxic macroscopic growths along an acid mine drainage.</title>
        <authorList>
            <person name="Mendez-Garcia C."/>
            <person name="Mesa V."/>
            <person name="Sprenger R.R."/>
            <person name="Richter M."/>
            <person name="Diez M.S."/>
            <person name="Solano J."/>
            <person name="Bargiela R."/>
            <person name="Golyshina O.V."/>
            <person name="Manteca A."/>
            <person name="Ramos J.L."/>
            <person name="Gallego J.R."/>
            <person name="Llorente I."/>
            <person name="Martins Dos Santos V.A."/>
            <person name="Jensen O.N."/>
            <person name="Pelaez A.I."/>
            <person name="Sanchez J."/>
            <person name="Ferrer M."/>
        </authorList>
    </citation>
    <scope>NUCLEOTIDE SEQUENCE</scope>
</reference>
<dbReference type="HAMAP" id="MF_00224">
    <property type="entry name" value="DHO_dh_type1"/>
    <property type="match status" value="1"/>
</dbReference>
<evidence type="ECO:0000256" key="1">
    <source>
        <dbReference type="ARBA" id="ARBA00001917"/>
    </source>
</evidence>
<dbReference type="InterPro" id="IPR049622">
    <property type="entry name" value="Dihydroorotate_DH_I"/>
</dbReference>
<dbReference type="GO" id="GO:0006207">
    <property type="term" value="P:'de novo' pyrimidine nucleobase biosynthetic process"/>
    <property type="evidence" value="ECO:0007669"/>
    <property type="project" value="InterPro"/>
</dbReference>
<dbReference type="AlphaFoldDB" id="T1BII6"/>
<evidence type="ECO:0000256" key="4">
    <source>
        <dbReference type="ARBA" id="ARBA00008008"/>
    </source>
</evidence>
<dbReference type="SUPFAM" id="SSF51395">
    <property type="entry name" value="FMN-linked oxidoreductases"/>
    <property type="match status" value="1"/>
</dbReference>
<dbReference type="NCBIfam" id="TIGR01037">
    <property type="entry name" value="pyrD_sub1_fam"/>
    <property type="match status" value="1"/>
</dbReference>
<name>T1BII6_9ZZZZ</name>
<comment type="pathway">
    <text evidence="3">Pyrimidine metabolism; UMP biosynthesis via de novo pathway.</text>
</comment>
<keyword evidence="6" id="KW-0285">Flavoprotein</keyword>
<dbReference type="FunFam" id="3.20.20.70:FF:000027">
    <property type="entry name" value="Dihydropyrimidine dehydrogenase [NADP(+)]"/>
    <property type="match status" value="1"/>
</dbReference>
<dbReference type="PIRSF" id="PIRSF000164">
    <property type="entry name" value="DHO_oxidase"/>
    <property type="match status" value="1"/>
</dbReference>
<keyword evidence="7" id="KW-0288">FMN</keyword>
<keyword evidence="8" id="KW-0665">Pyrimidine biosynthesis</keyword>
<dbReference type="PANTHER" id="PTHR48109:SF1">
    <property type="entry name" value="DIHYDROOROTATE DEHYDROGENASE (FUMARATE)"/>
    <property type="match status" value="1"/>
</dbReference>